<evidence type="ECO:0000256" key="5">
    <source>
        <dbReference type="ARBA" id="ARBA00023136"/>
    </source>
</evidence>
<evidence type="ECO:0000256" key="1">
    <source>
        <dbReference type="ARBA" id="ARBA00004370"/>
    </source>
</evidence>
<comment type="similarity">
    <text evidence="2">Belongs to the UPF0057 (PMP3) family.</text>
</comment>
<dbReference type="GO" id="GO:0016020">
    <property type="term" value="C:membrane"/>
    <property type="evidence" value="ECO:0007669"/>
    <property type="project" value="UniProtKB-SubCell"/>
</dbReference>
<dbReference type="AlphaFoldDB" id="A0A9X6YC62"/>
<protein>
    <submittedName>
        <fullName evidence="7">YqaE/Pmp3 family membrane protein</fullName>
    </submittedName>
</protein>
<keyword evidence="5 6" id="KW-0472">Membrane</keyword>
<dbReference type="RefSeq" id="WP_098901721.1">
    <property type="nucleotide sequence ID" value="NZ_NVNL01000006.1"/>
</dbReference>
<comment type="subcellular location">
    <subcellularLocation>
        <location evidence="1">Membrane</location>
    </subcellularLocation>
</comment>
<evidence type="ECO:0000313" key="8">
    <source>
        <dbReference type="Proteomes" id="UP000220702"/>
    </source>
</evidence>
<evidence type="ECO:0000256" key="4">
    <source>
        <dbReference type="ARBA" id="ARBA00022989"/>
    </source>
</evidence>
<dbReference type="PANTHER" id="PTHR21659">
    <property type="entry name" value="HYDROPHOBIC PROTEIN RCI2 LOW TEMPERATURE AND SALT RESPONSIVE PROTEIN LTI6 -RELATED"/>
    <property type="match status" value="1"/>
</dbReference>
<dbReference type="InterPro" id="IPR000612">
    <property type="entry name" value="PMP3"/>
</dbReference>
<dbReference type="Proteomes" id="UP000220702">
    <property type="component" value="Unassembled WGS sequence"/>
</dbReference>
<name>A0A9X6YC62_BACTU</name>
<keyword evidence="3 6" id="KW-0812">Transmembrane</keyword>
<proteinExistence type="inferred from homology"/>
<reference evidence="7 8" key="1">
    <citation type="submission" date="2017-09" db="EMBL/GenBank/DDBJ databases">
        <title>Large-scale bioinformatics analysis of Bacillus genomes uncovers conserved roles of natural products in bacterial physiology.</title>
        <authorList>
            <consortium name="Agbiome Team Llc"/>
            <person name="Bleich R.M."/>
            <person name="Grubbs K.J."/>
            <person name="Santa Maria K.C."/>
            <person name="Allen S.E."/>
            <person name="Farag S."/>
            <person name="Shank E.A."/>
            <person name="Bowers A."/>
        </authorList>
    </citation>
    <scope>NUCLEOTIDE SEQUENCE [LARGE SCALE GENOMIC DNA]</scope>
    <source>
        <strain evidence="7 8">AFS089089</strain>
    </source>
</reference>
<keyword evidence="4 6" id="KW-1133">Transmembrane helix</keyword>
<comment type="caution">
    <text evidence="7">The sequence shown here is derived from an EMBL/GenBank/DDBJ whole genome shotgun (WGS) entry which is preliminary data.</text>
</comment>
<sequence length="70" mass="8098">MMYLLAVICPPLAVLLTGKPVQALLSLVLTMFFYFPGLIHAVFVVHEKKADNRLDKQINEYERIHNQNRD</sequence>
<gene>
    <name evidence="7" type="ORF">CON71_04785</name>
</gene>
<feature type="transmembrane region" description="Helical" evidence="6">
    <location>
        <begin position="28"/>
        <end position="46"/>
    </location>
</feature>
<dbReference type="Pfam" id="PF01679">
    <property type="entry name" value="Pmp3"/>
    <property type="match status" value="1"/>
</dbReference>
<dbReference type="PANTHER" id="PTHR21659:SF42">
    <property type="entry name" value="UPF0057 MEMBRANE PROTEIN ZK632.10-RELATED"/>
    <property type="match status" value="1"/>
</dbReference>
<evidence type="ECO:0000256" key="6">
    <source>
        <dbReference type="SAM" id="Phobius"/>
    </source>
</evidence>
<dbReference type="EMBL" id="NVNL01000006">
    <property type="protein sequence ID" value="PEA91145.1"/>
    <property type="molecule type" value="Genomic_DNA"/>
</dbReference>
<accession>A0A9X6YC62</accession>
<evidence type="ECO:0000313" key="7">
    <source>
        <dbReference type="EMBL" id="PEA91145.1"/>
    </source>
</evidence>
<evidence type="ECO:0000256" key="2">
    <source>
        <dbReference type="ARBA" id="ARBA00009530"/>
    </source>
</evidence>
<evidence type="ECO:0000256" key="3">
    <source>
        <dbReference type="ARBA" id="ARBA00022692"/>
    </source>
</evidence>
<organism evidence="7 8">
    <name type="scientific">Bacillus thuringiensis</name>
    <dbReference type="NCBI Taxonomy" id="1428"/>
    <lineage>
        <taxon>Bacteria</taxon>
        <taxon>Bacillati</taxon>
        <taxon>Bacillota</taxon>
        <taxon>Bacilli</taxon>
        <taxon>Bacillales</taxon>
        <taxon>Bacillaceae</taxon>
        <taxon>Bacillus</taxon>
        <taxon>Bacillus cereus group</taxon>
    </lineage>
</organism>